<protein>
    <submittedName>
        <fullName evidence="2">Uncharacterized protein</fullName>
    </submittedName>
</protein>
<feature type="non-terminal residue" evidence="2">
    <location>
        <position position="28"/>
    </location>
</feature>
<name>A0A6J4QJH8_9ACTN</name>
<evidence type="ECO:0000256" key="1">
    <source>
        <dbReference type="SAM" id="MobiDB-lite"/>
    </source>
</evidence>
<proteinExistence type="predicted"/>
<gene>
    <name evidence="2" type="ORF">AVDCRST_MAG01-01-4012</name>
</gene>
<accession>A0A6J4QJH8</accession>
<feature type="region of interest" description="Disordered" evidence="1">
    <location>
        <begin position="1"/>
        <end position="28"/>
    </location>
</feature>
<feature type="compositionally biased region" description="Basic residues" evidence="1">
    <location>
        <begin position="18"/>
        <end position="28"/>
    </location>
</feature>
<evidence type="ECO:0000313" key="2">
    <source>
        <dbReference type="EMBL" id="CAA9445260.1"/>
    </source>
</evidence>
<dbReference type="EMBL" id="CADCUW010000520">
    <property type="protein sequence ID" value="CAA9445260.1"/>
    <property type="molecule type" value="Genomic_DNA"/>
</dbReference>
<sequence length="28" mass="2954">PTPRSCGATASNRSAGGRWRKRSPRPSG</sequence>
<dbReference type="AlphaFoldDB" id="A0A6J4QJH8"/>
<reference evidence="2" key="1">
    <citation type="submission" date="2020-02" db="EMBL/GenBank/DDBJ databases">
        <authorList>
            <person name="Meier V. D."/>
        </authorList>
    </citation>
    <scope>NUCLEOTIDE SEQUENCE</scope>
    <source>
        <strain evidence="2">AVDCRST_MAG01</strain>
    </source>
</reference>
<organism evidence="2">
    <name type="scientific">uncultured Rubrobacteraceae bacterium</name>
    <dbReference type="NCBI Taxonomy" id="349277"/>
    <lineage>
        <taxon>Bacteria</taxon>
        <taxon>Bacillati</taxon>
        <taxon>Actinomycetota</taxon>
        <taxon>Rubrobacteria</taxon>
        <taxon>Rubrobacterales</taxon>
        <taxon>Rubrobacteraceae</taxon>
        <taxon>environmental samples</taxon>
    </lineage>
</organism>
<feature type="non-terminal residue" evidence="2">
    <location>
        <position position="1"/>
    </location>
</feature>